<keyword evidence="1" id="KW-0472">Membrane</keyword>
<keyword evidence="1" id="KW-1133">Transmembrane helix</keyword>
<accession>A0A177DRL4</accession>
<feature type="transmembrane region" description="Helical" evidence="1">
    <location>
        <begin position="58"/>
        <end position="78"/>
    </location>
</feature>
<dbReference type="AlphaFoldDB" id="A0A177DRL4"/>
<evidence type="ECO:0000256" key="1">
    <source>
        <dbReference type="SAM" id="Phobius"/>
    </source>
</evidence>
<organism evidence="2 3">
    <name type="scientific">Alternaria alternata</name>
    <name type="common">Alternaria rot fungus</name>
    <name type="synonym">Torula alternata</name>
    <dbReference type="NCBI Taxonomy" id="5599"/>
    <lineage>
        <taxon>Eukaryota</taxon>
        <taxon>Fungi</taxon>
        <taxon>Dikarya</taxon>
        <taxon>Ascomycota</taxon>
        <taxon>Pezizomycotina</taxon>
        <taxon>Dothideomycetes</taxon>
        <taxon>Pleosporomycetidae</taxon>
        <taxon>Pleosporales</taxon>
        <taxon>Pleosporineae</taxon>
        <taxon>Pleosporaceae</taxon>
        <taxon>Alternaria</taxon>
        <taxon>Alternaria sect. Alternaria</taxon>
        <taxon>Alternaria alternata complex</taxon>
    </lineage>
</organism>
<name>A0A177DRL4_ALTAL</name>
<reference evidence="2 3" key="1">
    <citation type="submission" date="2016-05" db="EMBL/GenBank/DDBJ databases">
        <title>Comparative analysis of secretome profiles of manganese(II)-oxidizing ascomycete fungi.</title>
        <authorList>
            <consortium name="DOE Joint Genome Institute"/>
            <person name="Zeiner C.A."/>
            <person name="Purvine S.O."/>
            <person name="Zink E.M."/>
            <person name="Wu S."/>
            <person name="Pasa-Tolic L."/>
            <person name="Chaput D.L."/>
            <person name="Haridas S."/>
            <person name="Grigoriev I.V."/>
            <person name="Santelli C.M."/>
            <person name="Hansel C.M."/>
        </authorList>
    </citation>
    <scope>NUCLEOTIDE SEQUENCE [LARGE SCALE GENOMIC DNA]</scope>
    <source>
        <strain evidence="2 3">SRC1lrK2f</strain>
    </source>
</reference>
<dbReference type="GeneID" id="29110364"/>
<keyword evidence="1" id="KW-0812">Transmembrane</keyword>
<proteinExistence type="predicted"/>
<dbReference type="VEuPathDB" id="FungiDB:CC77DRAFT_1019157"/>
<dbReference type="Proteomes" id="UP000077248">
    <property type="component" value="Unassembled WGS sequence"/>
</dbReference>
<protein>
    <submittedName>
        <fullName evidence="2">Uncharacterized protein</fullName>
    </submittedName>
</protein>
<sequence>MYIEEETPRLTQSATKGIGLDKLTIVALKIASLLRYLCRKSRRGTADRSATVAAKPTAAAGVIFGMNIIRFSALYVLLCR</sequence>
<evidence type="ECO:0000313" key="3">
    <source>
        <dbReference type="Proteomes" id="UP000077248"/>
    </source>
</evidence>
<dbReference type="RefSeq" id="XP_018387577.1">
    <property type="nucleotide sequence ID" value="XM_018524770.1"/>
</dbReference>
<dbReference type="EMBL" id="KV441475">
    <property type="protein sequence ID" value="OAG22156.1"/>
    <property type="molecule type" value="Genomic_DNA"/>
</dbReference>
<gene>
    <name evidence="2" type="ORF">CC77DRAFT_1019157</name>
</gene>
<evidence type="ECO:0000313" key="2">
    <source>
        <dbReference type="EMBL" id="OAG22156.1"/>
    </source>
</evidence>
<dbReference type="KEGG" id="aalt:CC77DRAFT_1019157"/>
<keyword evidence="3" id="KW-1185">Reference proteome</keyword>